<reference evidence="2" key="1">
    <citation type="journal article" date="2019" name="Int. J. Syst. Evol. Microbiol.">
        <title>The Global Catalogue of Microorganisms (GCM) 10K type strain sequencing project: providing services to taxonomists for standard genome sequencing and annotation.</title>
        <authorList>
            <consortium name="The Broad Institute Genomics Platform"/>
            <consortium name="The Broad Institute Genome Sequencing Center for Infectious Disease"/>
            <person name="Wu L."/>
            <person name="Ma J."/>
        </authorList>
    </citation>
    <scope>NUCLEOTIDE SEQUENCE [LARGE SCALE GENOMIC DNA]</scope>
    <source>
        <strain evidence="2">ICMP 19430</strain>
    </source>
</reference>
<accession>A0ABW2RV28</accession>
<sequence length="168" mass="17745">MADYDDMLTVRQLVDDVLLVLRWSAQADATLGDDSGGQSPVVPDADLRRQFASAVERLVANQGRSALRTLGGEDPDFHADTVIAALESAGWDGAPRDFTLSVIELAGRSEVMGVVRGGGTIGRRAFRALLAALNAALGSLGAIPGVAAIRELEEMLEKILDMEAAEQV</sequence>
<comment type="caution">
    <text evidence="1">The sequence shown here is derived from an EMBL/GenBank/DDBJ whole genome shotgun (WGS) entry which is preliminary data.</text>
</comment>
<protein>
    <submittedName>
        <fullName evidence="1">Uncharacterized protein</fullName>
    </submittedName>
</protein>
<evidence type="ECO:0000313" key="1">
    <source>
        <dbReference type="EMBL" id="MFC7447288.1"/>
    </source>
</evidence>
<dbReference type="Proteomes" id="UP001596484">
    <property type="component" value="Unassembled WGS sequence"/>
</dbReference>
<gene>
    <name evidence="1" type="ORF">ACFQS9_05205</name>
</gene>
<evidence type="ECO:0000313" key="2">
    <source>
        <dbReference type="Proteomes" id="UP001596484"/>
    </source>
</evidence>
<dbReference type="EMBL" id="JBHTCS010000009">
    <property type="protein sequence ID" value="MFC7447288.1"/>
    <property type="molecule type" value="Genomic_DNA"/>
</dbReference>
<name>A0ABW2RV28_9NOCA</name>
<dbReference type="RefSeq" id="WP_378402255.1">
    <property type="nucleotide sequence ID" value="NZ_JBHTCS010000009.1"/>
</dbReference>
<organism evidence="1 2">
    <name type="scientific">Rhodococcus daqingensis</name>
    <dbReference type="NCBI Taxonomy" id="2479363"/>
    <lineage>
        <taxon>Bacteria</taxon>
        <taxon>Bacillati</taxon>
        <taxon>Actinomycetota</taxon>
        <taxon>Actinomycetes</taxon>
        <taxon>Mycobacteriales</taxon>
        <taxon>Nocardiaceae</taxon>
        <taxon>Rhodococcus</taxon>
    </lineage>
</organism>
<proteinExistence type="predicted"/>
<keyword evidence="2" id="KW-1185">Reference proteome</keyword>